<feature type="domain" description="Cysteine-rich" evidence="6">
    <location>
        <begin position="416"/>
        <end position="497"/>
    </location>
</feature>
<dbReference type="Pfam" id="PF13534">
    <property type="entry name" value="Fer4_17"/>
    <property type="match status" value="1"/>
</dbReference>
<protein>
    <submittedName>
        <fullName evidence="8">Fe-S oxidoreductase</fullName>
    </submittedName>
</protein>
<keyword evidence="1" id="KW-0004">4Fe-4S</keyword>
<dbReference type="InterPro" id="IPR051460">
    <property type="entry name" value="HdrC_iron-sulfur_subunit"/>
</dbReference>
<dbReference type="InterPro" id="IPR009051">
    <property type="entry name" value="Helical_ferredxn"/>
</dbReference>
<evidence type="ECO:0000259" key="6">
    <source>
        <dbReference type="Pfam" id="PF02754"/>
    </source>
</evidence>
<dbReference type="SUPFAM" id="SSF46548">
    <property type="entry name" value="alpha-helical ferredoxin"/>
    <property type="match status" value="2"/>
</dbReference>
<feature type="domain" description="Dihydroprymidine dehydrogenase" evidence="7">
    <location>
        <begin position="10"/>
        <end position="89"/>
    </location>
</feature>
<dbReference type="Gene3D" id="1.10.1060.10">
    <property type="entry name" value="Alpha-helical ferredoxin"/>
    <property type="match status" value="2"/>
</dbReference>
<evidence type="ECO:0000256" key="5">
    <source>
        <dbReference type="ARBA" id="ARBA00023014"/>
    </source>
</evidence>
<dbReference type="Gene3D" id="3.50.50.60">
    <property type="entry name" value="FAD/NAD(P)-binding domain"/>
    <property type="match status" value="1"/>
</dbReference>
<dbReference type="RefSeq" id="WP_090306374.1">
    <property type="nucleotide sequence ID" value="NZ_FNRK01000008.1"/>
</dbReference>
<keyword evidence="4" id="KW-0408">Iron</keyword>
<sequence>MYEFTQKLLHESEGKCTQDELPACAAACPLHLDGRGLCEKVAETDFTGGRKLVEAACVFPRLVARYCEAPCAQACLRKDFGGGIQMPGLEVACLTHGAPPKPPRFKTRLKKLAVAVLGDGIFSLAAAAELVKRGYPVTLYGSGAHPLEALADYAVVLDTEVDALLKGGLTFVPNQCGDAPFPLEEEGFKEAGFHAAIVPEGGDGMPKVQGSLGESLVKGIFVGGGTSSLIKKLGEARTCAITVDRYVQGVSLGEGREKEAPFETTLRVNTKSVKVETPIPLDEGAGESPGEKCVAEARRCLNCTCLQCVPGCAYLQFYDKEPKKLIREIFNNLSVAMGLRTANTMINSCALCGQCAVVCPNGLDVGALCHLARENMVEVDKMPARAHSFALQDMAYSNSENYFLVRHQPGWEKSDWAYFPGCMLGASAPELLEKSYGDLMGRLEGGIGLILGCCGVMLDWAGRPQEYQEALAKLQTAWEELGRPTVITACPTCYHTLGEKTPMAVRGIWEFLENHPPGIPGKGQSLVIHDACGARKMPLVHQAIRALVEGWGYHIEEKEMSQDKSSCCGFGGLSGFANPSLGEASAKLAAAQGDQPVLAYCINCRDRINLGGGQARHLLEYIYGDAQEATADFSQRRYNRRHINEKLRRTLWEEDVEEQTIPYRLIMDEGIRSAMQERMVLESDVYDVLDRYRETGDCVLDAQGIRSTSGRFENVTFWVRFTEEGDGAYRIHGVYTHRMKTALL</sequence>
<keyword evidence="2" id="KW-0479">Metal-binding</keyword>
<evidence type="ECO:0000256" key="3">
    <source>
        <dbReference type="ARBA" id="ARBA00023002"/>
    </source>
</evidence>
<dbReference type="GO" id="GO:0016491">
    <property type="term" value="F:oxidoreductase activity"/>
    <property type="evidence" value="ECO:0007669"/>
    <property type="project" value="UniProtKB-KW"/>
</dbReference>
<dbReference type="NCBIfam" id="NF045663">
    <property type="entry name" value="diclust_near_Sec"/>
    <property type="match status" value="1"/>
</dbReference>
<dbReference type="OrthoDB" id="5241828at2"/>
<evidence type="ECO:0000256" key="4">
    <source>
        <dbReference type="ARBA" id="ARBA00023004"/>
    </source>
</evidence>
<evidence type="ECO:0000256" key="1">
    <source>
        <dbReference type="ARBA" id="ARBA00022485"/>
    </source>
</evidence>
<keyword evidence="9" id="KW-1185">Reference proteome</keyword>
<accession>A0A1H4AED3</accession>
<dbReference type="GO" id="GO:0046872">
    <property type="term" value="F:metal ion binding"/>
    <property type="evidence" value="ECO:0007669"/>
    <property type="project" value="UniProtKB-KW"/>
</dbReference>
<evidence type="ECO:0000313" key="9">
    <source>
        <dbReference type="Proteomes" id="UP000199394"/>
    </source>
</evidence>
<dbReference type="InterPro" id="IPR028261">
    <property type="entry name" value="DPD_II"/>
</dbReference>
<organism evidence="8 9">
    <name type="scientific">Eubacterium aggregans</name>
    <dbReference type="NCBI Taxonomy" id="81409"/>
    <lineage>
        <taxon>Bacteria</taxon>
        <taxon>Bacillati</taxon>
        <taxon>Bacillota</taxon>
        <taxon>Clostridia</taxon>
        <taxon>Eubacteriales</taxon>
        <taxon>Eubacteriaceae</taxon>
        <taxon>Eubacterium</taxon>
    </lineage>
</organism>
<dbReference type="PROSITE" id="PS00198">
    <property type="entry name" value="4FE4S_FER_1"/>
    <property type="match status" value="1"/>
</dbReference>
<evidence type="ECO:0000259" key="7">
    <source>
        <dbReference type="Pfam" id="PF14691"/>
    </source>
</evidence>
<dbReference type="InterPro" id="IPR036188">
    <property type="entry name" value="FAD/NAD-bd_sf"/>
</dbReference>
<evidence type="ECO:0000313" key="8">
    <source>
        <dbReference type="EMBL" id="SEA34101.1"/>
    </source>
</evidence>
<dbReference type="STRING" id="81409.SAMN04515656_10827"/>
<dbReference type="AlphaFoldDB" id="A0A1H4AED3"/>
<dbReference type="GO" id="GO:0051539">
    <property type="term" value="F:4 iron, 4 sulfur cluster binding"/>
    <property type="evidence" value="ECO:0007669"/>
    <property type="project" value="UniProtKB-KW"/>
</dbReference>
<reference evidence="8 9" key="1">
    <citation type="submission" date="2016-10" db="EMBL/GenBank/DDBJ databases">
        <authorList>
            <person name="de Groot N.N."/>
        </authorList>
    </citation>
    <scope>NUCLEOTIDE SEQUENCE [LARGE SCALE GENOMIC DNA]</scope>
    <source>
        <strain evidence="8 9">SR12</strain>
    </source>
</reference>
<dbReference type="Proteomes" id="UP000199394">
    <property type="component" value="Unassembled WGS sequence"/>
</dbReference>
<dbReference type="EMBL" id="FNRK01000008">
    <property type="protein sequence ID" value="SEA34101.1"/>
    <property type="molecule type" value="Genomic_DNA"/>
</dbReference>
<dbReference type="Pfam" id="PF02754">
    <property type="entry name" value="CCG"/>
    <property type="match status" value="2"/>
</dbReference>
<dbReference type="InterPro" id="IPR017900">
    <property type="entry name" value="4Fe4S_Fe_S_CS"/>
</dbReference>
<keyword evidence="5" id="KW-0411">Iron-sulfur</keyword>
<feature type="domain" description="Cysteine-rich" evidence="6">
    <location>
        <begin position="527"/>
        <end position="605"/>
    </location>
</feature>
<dbReference type="InterPro" id="IPR004017">
    <property type="entry name" value="Cys_rich_dom"/>
</dbReference>
<dbReference type="PANTHER" id="PTHR43255:SF1">
    <property type="entry name" value="IRON-SULFUR-BINDING OXIDOREDUCTASE FADF-RELATED"/>
    <property type="match status" value="1"/>
</dbReference>
<name>A0A1H4AED3_9FIRM</name>
<dbReference type="Pfam" id="PF14691">
    <property type="entry name" value="Fer4_20"/>
    <property type="match status" value="1"/>
</dbReference>
<gene>
    <name evidence="8" type="ORF">SAMN04515656_10827</name>
</gene>
<evidence type="ECO:0000256" key="2">
    <source>
        <dbReference type="ARBA" id="ARBA00022723"/>
    </source>
</evidence>
<dbReference type="PANTHER" id="PTHR43255">
    <property type="entry name" value="IRON-SULFUR-BINDING OXIDOREDUCTASE FADF-RELATED-RELATED"/>
    <property type="match status" value="1"/>
</dbReference>
<proteinExistence type="predicted"/>
<dbReference type="GO" id="GO:0005886">
    <property type="term" value="C:plasma membrane"/>
    <property type="evidence" value="ECO:0007669"/>
    <property type="project" value="TreeGrafter"/>
</dbReference>
<keyword evidence="3" id="KW-0560">Oxidoreductase</keyword>